<dbReference type="SUPFAM" id="SSF54593">
    <property type="entry name" value="Glyoxalase/Bleomycin resistance protein/Dihydroxybiphenyl dioxygenase"/>
    <property type="match status" value="1"/>
</dbReference>
<evidence type="ECO:0000313" key="2">
    <source>
        <dbReference type="EMBL" id="CAG9608388.1"/>
    </source>
</evidence>
<accession>A0A9C7LB03</accession>
<dbReference type="Gene3D" id="3.10.180.10">
    <property type="entry name" value="2,3-Dihydroxybiphenyl 1,2-Dioxygenase, domain 1"/>
    <property type="match status" value="1"/>
</dbReference>
<dbReference type="Pfam" id="PF05988">
    <property type="entry name" value="DUF899"/>
    <property type="match status" value="1"/>
</dbReference>
<name>A0A9C7LB03_9BACI</name>
<keyword evidence="3" id="KW-1185">Reference proteome</keyword>
<feature type="domain" description="Glyoxalase/fosfomycin resistance/dioxygenase" evidence="1">
    <location>
        <begin position="200"/>
        <end position="294"/>
    </location>
</feature>
<dbReference type="EMBL" id="CAKJTG010000009">
    <property type="protein sequence ID" value="CAG9608388.1"/>
    <property type="molecule type" value="Genomic_DNA"/>
</dbReference>
<dbReference type="InterPro" id="IPR010296">
    <property type="entry name" value="DUF899_thioredox"/>
</dbReference>
<organism evidence="2 3">
    <name type="scientific">Pseudoneobacillus rhizosphaerae</name>
    <dbReference type="NCBI Taxonomy" id="2880968"/>
    <lineage>
        <taxon>Bacteria</taxon>
        <taxon>Bacillati</taxon>
        <taxon>Bacillota</taxon>
        <taxon>Bacilli</taxon>
        <taxon>Bacillales</taxon>
        <taxon>Bacillaceae</taxon>
        <taxon>Pseudoneobacillus</taxon>
    </lineage>
</organism>
<evidence type="ECO:0000313" key="3">
    <source>
        <dbReference type="Proteomes" id="UP000789845"/>
    </source>
</evidence>
<evidence type="ECO:0000259" key="1">
    <source>
        <dbReference type="Pfam" id="PF00903"/>
    </source>
</evidence>
<comment type="caution">
    <text evidence="2">The sequence shown here is derived from an EMBL/GenBank/DDBJ whole genome shotgun (WGS) entry which is preliminary data.</text>
</comment>
<dbReference type="InterPro" id="IPR004360">
    <property type="entry name" value="Glyas_Fos-R_dOase_dom"/>
</dbReference>
<protein>
    <recommendedName>
        <fullName evidence="1">Glyoxalase/fosfomycin resistance/dioxygenase domain-containing protein</fullName>
    </recommendedName>
</protein>
<dbReference type="AlphaFoldDB" id="A0A9C7LB03"/>
<dbReference type="CDD" id="cd06587">
    <property type="entry name" value="VOC"/>
    <property type="match status" value="1"/>
</dbReference>
<reference evidence="2" key="1">
    <citation type="submission" date="2021-10" db="EMBL/GenBank/DDBJ databases">
        <authorList>
            <person name="Criscuolo A."/>
        </authorList>
    </citation>
    <scope>NUCLEOTIDE SEQUENCE</scope>
    <source>
        <strain evidence="2">CIP111885</strain>
    </source>
</reference>
<sequence length="300" mass="34600">MLNDPLHNEIVKLEQEILEKKKELAQLRKSVPEQKVENYQFVTSDKREVSLLELFQDKDELIVIHNMGKGCSYCTMWADGFNGVYQHLIQKAAFVLSSPDEPEVQADFAAARGWIFPMVSTKGTTFKVDFGFQKDGYYYPGVSTFRKDKEGNIYHHAKAPLGPGDDYNVVWHLFDLLPSGSEDFQPKKKYDCHSTFQITNNVAIQVKDYARAINFYENIIGMRLNKNYNNETMFSMGGLQFFIENSDGDSVFFEFGVDDFHHAIEMLLDQGCEITKEYHETSVMVKDPFGLKFHLFEVKN</sequence>
<proteinExistence type="predicted"/>
<dbReference type="Proteomes" id="UP000789845">
    <property type="component" value="Unassembled WGS sequence"/>
</dbReference>
<dbReference type="Gene3D" id="3.40.30.10">
    <property type="entry name" value="Glutaredoxin"/>
    <property type="match status" value="1"/>
</dbReference>
<gene>
    <name evidence="2" type="ORF">NEOCIP111885_02080</name>
</gene>
<dbReference type="SUPFAM" id="SSF52833">
    <property type="entry name" value="Thioredoxin-like"/>
    <property type="match status" value="1"/>
</dbReference>
<dbReference type="InterPro" id="IPR036249">
    <property type="entry name" value="Thioredoxin-like_sf"/>
</dbReference>
<dbReference type="RefSeq" id="WP_230496619.1">
    <property type="nucleotide sequence ID" value="NZ_CAKJTG010000009.1"/>
</dbReference>
<dbReference type="Pfam" id="PF00903">
    <property type="entry name" value="Glyoxalase"/>
    <property type="match status" value="1"/>
</dbReference>
<dbReference type="InterPro" id="IPR029068">
    <property type="entry name" value="Glyas_Bleomycin-R_OHBP_Dase"/>
</dbReference>